<evidence type="ECO:0000313" key="2">
    <source>
        <dbReference type="Proteomes" id="UP001144673"/>
    </source>
</evidence>
<dbReference type="EMBL" id="JAJHUN010000005">
    <property type="protein sequence ID" value="KAJ4159181.1"/>
    <property type="molecule type" value="Genomic_DNA"/>
</dbReference>
<dbReference type="RefSeq" id="XP_056057180.1">
    <property type="nucleotide sequence ID" value="XM_056204745.1"/>
</dbReference>
<protein>
    <submittedName>
        <fullName evidence="1">Uncharacterized protein</fullName>
    </submittedName>
</protein>
<proteinExistence type="predicted"/>
<sequence length="87" mass="9442">MGNIIGKMFTHENQKAITPTPIETKFSIPSKMILNRFGDGNEKGHLTMTVTVDDEDGLCELFKKIGTAGSVIPEVGPFFGLINLADC</sequence>
<dbReference type="GeneID" id="80895250"/>
<dbReference type="Proteomes" id="UP001144673">
    <property type="component" value="Unassembled WGS sequence"/>
</dbReference>
<evidence type="ECO:0000313" key="1">
    <source>
        <dbReference type="EMBL" id="KAJ4159181.1"/>
    </source>
</evidence>
<gene>
    <name evidence="1" type="ORF">LMH87_008091</name>
</gene>
<comment type="caution">
    <text evidence="1">The sequence shown here is derived from an EMBL/GenBank/DDBJ whole genome shotgun (WGS) entry which is preliminary data.</text>
</comment>
<organism evidence="1 2">
    <name type="scientific">Akanthomyces muscarius</name>
    <name type="common">Entomopathogenic fungus</name>
    <name type="synonym">Lecanicillium muscarium</name>
    <dbReference type="NCBI Taxonomy" id="2231603"/>
    <lineage>
        <taxon>Eukaryota</taxon>
        <taxon>Fungi</taxon>
        <taxon>Dikarya</taxon>
        <taxon>Ascomycota</taxon>
        <taxon>Pezizomycotina</taxon>
        <taxon>Sordariomycetes</taxon>
        <taxon>Hypocreomycetidae</taxon>
        <taxon>Hypocreales</taxon>
        <taxon>Cordycipitaceae</taxon>
        <taxon>Akanthomyces</taxon>
    </lineage>
</organism>
<name>A0A9W8UQI6_AKAMU</name>
<reference evidence="1" key="1">
    <citation type="journal article" date="2023" name="Access Microbiol">
        <title>De-novo genome assembly for Akanthomyces muscarius, a biocontrol agent of insect agricultural pests.</title>
        <authorList>
            <person name="Erdos Z."/>
            <person name="Studholme D.J."/>
            <person name="Raymond B."/>
            <person name="Sharma M."/>
        </authorList>
    </citation>
    <scope>NUCLEOTIDE SEQUENCE</scope>
    <source>
        <strain evidence="1">Ve6</strain>
    </source>
</reference>
<dbReference type="AlphaFoldDB" id="A0A9W8UQI6"/>
<accession>A0A9W8UQI6</accession>
<keyword evidence="2" id="KW-1185">Reference proteome</keyword>